<reference evidence="1" key="2">
    <citation type="submission" date="2021-08" db="EMBL/GenBank/DDBJ databases">
        <authorList>
            <person name="Tani A."/>
            <person name="Ola A."/>
            <person name="Ogura Y."/>
            <person name="Katsura K."/>
            <person name="Hayashi T."/>
        </authorList>
    </citation>
    <scope>NUCLEOTIDE SEQUENCE</scope>
    <source>
        <strain evidence="1">DSM 21893</strain>
    </source>
</reference>
<dbReference type="Pfam" id="PF11994">
    <property type="entry name" value="DUF3489"/>
    <property type="match status" value="1"/>
</dbReference>
<dbReference type="InterPro" id="IPR036390">
    <property type="entry name" value="WH_DNA-bd_sf"/>
</dbReference>
<accession>A0AAV4ZAA9</accession>
<comment type="caution">
    <text evidence="1">The sequence shown here is derived from an EMBL/GenBank/DDBJ whole genome shotgun (WGS) entry which is preliminary data.</text>
</comment>
<evidence type="ECO:0008006" key="3">
    <source>
        <dbReference type="Google" id="ProtNLM"/>
    </source>
</evidence>
<evidence type="ECO:0000313" key="1">
    <source>
        <dbReference type="EMBL" id="GJD40811.1"/>
    </source>
</evidence>
<protein>
    <recommendedName>
        <fullName evidence="3">DUF3489 domain-containing protein</fullName>
    </recommendedName>
</protein>
<reference evidence="1" key="1">
    <citation type="journal article" date="2016" name="Front. Microbiol.">
        <title>Genome Sequence of the Piezophilic, Mesophilic Sulfate-Reducing Bacterium Desulfovibrio indicus J2T.</title>
        <authorList>
            <person name="Cao J."/>
            <person name="Maignien L."/>
            <person name="Shao Z."/>
            <person name="Alain K."/>
            <person name="Jebbar M."/>
        </authorList>
    </citation>
    <scope>NUCLEOTIDE SEQUENCE</scope>
    <source>
        <strain evidence="1">DSM 21893</strain>
    </source>
</reference>
<dbReference type="EMBL" id="BPQF01000016">
    <property type="protein sequence ID" value="GJD40811.1"/>
    <property type="molecule type" value="Genomic_DNA"/>
</dbReference>
<proteinExistence type="predicted"/>
<dbReference type="SUPFAM" id="SSF46785">
    <property type="entry name" value="Winged helix' DNA-binding domain"/>
    <property type="match status" value="1"/>
</dbReference>
<gene>
    <name evidence="1" type="ORF">OICFNHDK_3286</name>
</gene>
<dbReference type="Proteomes" id="UP001055307">
    <property type="component" value="Unassembled WGS sequence"/>
</dbReference>
<organism evidence="1 2">
    <name type="scientific">Methylobacterium bullatum</name>
    <dbReference type="NCBI Taxonomy" id="570505"/>
    <lineage>
        <taxon>Bacteria</taxon>
        <taxon>Pseudomonadati</taxon>
        <taxon>Pseudomonadota</taxon>
        <taxon>Alphaproteobacteria</taxon>
        <taxon>Hyphomicrobiales</taxon>
        <taxon>Methylobacteriaceae</taxon>
        <taxon>Methylobacterium</taxon>
    </lineage>
</organism>
<dbReference type="InterPro" id="IPR021880">
    <property type="entry name" value="DUF3489"/>
</dbReference>
<dbReference type="RefSeq" id="WP_192214847.1">
    <property type="nucleotide sequence ID" value="NZ_BPQF01000016.1"/>
</dbReference>
<dbReference type="AlphaFoldDB" id="A0AAV4ZAA9"/>
<sequence length="176" mass="18871">MIDDTHHALLKTAAESHDQLIARPAGLNTRAAKALFAKLCRTALAVEVVVTGDERHWHQDQRGPIGLRLTPAGQQSLGFGLAVSVLAASRPVLDAGSDRAEMKPRSGTKQALIIAMLRRDEGATLADLMAATGWLAHSTRAALTGLRKRGMILTKGCDAEGRTVYRLTDDATVEVR</sequence>
<evidence type="ECO:0000313" key="2">
    <source>
        <dbReference type="Proteomes" id="UP001055307"/>
    </source>
</evidence>
<name>A0AAV4ZAA9_9HYPH</name>
<keyword evidence="2" id="KW-1185">Reference proteome</keyword>